<dbReference type="Pfam" id="PF18335">
    <property type="entry name" value="SH3_13"/>
    <property type="match status" value="1"/>
</dbReference>
<evidence type="ECO:0000313" key="6">
    <source>
        <dbReference type="EMBL" id="PEQ24443.1"/>
    </source>
</evidence>
<dbReference type="Pfam" id="PF14490">
    <property type="entry name" value="HHH_RecD2"/>
    <property type="match status" value="1"/>
</dbReference>
<dbReference type="SMART" id="SM00382">
    <property type="entry name" value="AAA"/>
    <property type="match status" value="1"/>
</dbReference>
<comment type="function">
    <text evidence="3">DNA-dependent ATPase and ATP-dependent 5'-3' DNA helicase. Has no activity on blunt DNA or DNA with 3'-overhangs, requires at least 10 bases of 5'-ssDNA for helicase activity.</text>
</comment>
<dbReference type="InterPro" id="IPR050534">
    <property type="entry name" value="Coronavir_polyprotein_1ab"/>
</dbReference>
<keyword evidence="3 5" id="KW-0347">Helicase</keyword>
<sequence length="738" mass="81324">MGENQLLELTGSVEQVIYRNEKNGYTVLSLLAGDGEVTAVGTLPWVNAGETLRLVGEWKTHPNFGTQFAAVACERFQPAGEGAILRYLSSGAVKGIGPVMAARLVDAFGDQTLEVLENHPERLASVKGISKAKAQQIASELHNLSGIQEVMSYLGAFGISPEEALQIWKVWGDAAVEMIRMDPYVLCREPVSIDFERVDAIAASLERPHDERGRIRAGISYVLLHNMNNGHTCLPKDRLLPAAASYLEIEEELADEILYEMIQDLTLELDLINGREFIFTPKMHQCEIYIAARMLMMLNFPAQSITGVEEAVAAIEAQSGIQYAQQQKQAITEALSKGMLILTGGPGTGKTTTLNGILNILEQNGERVYLAAPTGRAAQRMSEVTRREAKTIHRLLEVEWDPQDRPVFTRNEKNMLDCDTLILDELSMVDNALFEGVLRALPLGCRLILVGDTDQLPSVGPGNVLGDLIASGLLPVVQLTEIFRQSMQSLIVTNAHQIVQGQMPELGRKDGDFFFLPNQDPVSIRDTIVDLCLRRLPASYGYSPVFDIQVLSPGRKGELGTIALNQSLQSAVNPPEKGIKKAITVNGVLLREGDKVMQVKNNYNIPWEKDDGTLGEGVYNGDVGILLEVDRTGSAAVRYDDKVAAYDLESIGDLELAYAVTVHKSQGSEFEAVVMPMYPGPRQLYYRNLLYTGVTRAKNLLVMVGTPKTVERMVENNRKTKRYTGLCYFLLRAAEEAE</sequence>
<keyword evidence="1 3" id="KW-0547">Nucleotide-binding</keyword>
<dbReference type="eggNOG" id="COG0507">
    <property type="taxonomic scope" value="Bacteria"/>
</dbReference>
<dbReference type="InterPro" id="IPR027785">
    <property type="entry name" value="UvrD-like_helicase_C"/>
</dbReference>
<dbReference type="AlphaFoldDB" id="A7VSJ6"/>
<proteinExistence type="inferred from homology"/>
<reference evidence="5 7" key="2">
    <citation type="submission" date="2007-08" db="EMBL/GenBank/DDBJ databases">
        <authorList>
            <person name="Fulton L."/>
            <person name="Clifton S."/>
            <person name="Fulton B."/>
            <person name="Xu J."/>
            <person name="Minx P."/>
            <person name="Pepin K.H."/>
            <person name="Johnson M."/>
            <person name="Thiruvilangam P."/>
            <person name="Bhonagiri V."/>
            <person name="Nash W.E."/>
            <person name="Wang C."/>
            <person name="Mardis E.R."/>
            <person name="Wilson R.K."/>
        </authorList>
    </citation>
    <scope>NUCLEOTIDE SEQUENCE [LARGE SCALE GENOMIC DNA]</scope>
    <source>
        <strain evidence="5 7">DSM 753</strain>
    </source>
</reference>
<dbReference type="Pfam" id="PF13245">
    <property type="entry name" value="AAA_19"/>
    <property type="match status" value="1"/>
</dbReference>
<name>A7VSJ6_9FIRM</name>
<dbReference type="NCBIfam" id="TIGR01448">
    <property type="entry name" value="recD_rel"/>
    <property type="match status" value="1"/>
</dbReference>
<dbReference type="GO" id="GO:0005524">
    <property type="term" value="F:ATP binding"/>
    <property type="evidence" value="ECO:0007669"/>
    <property type="project" value="UniProtKB-UniRule"/>
</dbReference>
<feature type="domain" description="AAA+ ATPase" evidence="4">
    <location>
        <begin position="336"/>
        <end position="483"/>
    </location>
</feature>
<dbReference type="PANTHER" id="PTHR43788:SF6">
    <property type="entry name" value="DNA HELICASE B"/>
    <property type="match status" value="1"/>
</dbReference>
<evidence type="ECO:0000256" key="1">
    <source>
        <dbReference type="ARBA" id="ARBA00022741"/>
    </source>
</evidence>
<feature type="binding site" evidence="3">
    <location>
        <begin position="347"/>
        <end position="351"/>
    </location>
    <ligand>
        <name>ATP</name>
        <dbReference type="ChEBI" id="CHEBI:30616"/>
    </ligand>
</feature>
<dbReference type="CDD" id="cd18809">
    <property type="entry name" value="SF1_C_RecD"/>
    <property type="match status" value="1"/>
</dbReference>
<dbReference type="EMBL" id="NOXF01000005">
    <property type="protein sequence ID" value="PEQ24443.1"/>
    <property type="molecule type" value="Genomic_DNA"/>
</dbReference>
<dbReference type="Pfam" id="PF23139">
    <property type="entry name" value="OB_YrrC"/>
    <property type="match status" value="1"/>
</dbReference>
<dbReference type="Gene3D" id="1.10.10.2220">
    <property type="match status" value="1"/>
</dbReference>
<dbReference type="GO" id="GO:0003677">
    <property type="term" value="F:DNA binding"/>
    <property type="evidence" value="ECO:0007669"/>
    <property type="project" value="UniProtKB-UniRule"/>
</dbReference>
<dbReference type="GO" id="GO:0043139">
    <property type="term" value="F:5'-3' DNA helicase activity"/>
    <property type="evidence" value="ECO:0007669"/>
    <property type="project" value="UniProtKB-UniRule"/>
</dbReference>
<dbReference type="HAMAP" id="MF_01488">
    <property type="entry name" value="RecD2"/>
    <property type="match status" value="1"/>
</dbReference>
<reference evidence="5 7" key="1">
    <citation type="submission" date="2007-08" db="EMBL/GenBank/DDBJ databases">
        <title>Draft genome sequence of Clostridium leptum (DSM 753).</title>
        <authorList>
            <person name="Sudarsanam P."/>
            <person name="Ley R."/>
            <person name="Guruge J."/>
            <person name="Turnbaugh P.J."/>
            <person name="Mahowald M."/>
            <person name="Liep D."/>
            <person name="Gordon J."/>
        </authorList>
    </citation>
    <scope>NUCLEOTIDE SEQUENCE [LARGE SCALE GENOMIC DNA]</scope>
    <source>
        <strain evidence="5 7">DSM 753</strain>
    </source>
</reference>
<accession>A7VSJ6</accession>
<protein>
    <recommendedName>
        <fullName evidence="3">ATP-dependent RecD2 DNA helicase</fullName>
        <ecNumber evidence="3">5.6.2.3</ecNumber>
    </recommendedName>
    <alternativeName>
        <fullName evidence="3">DNA 5'-3' helicase subunit RecD2</fullName>
    </alternativeName>
</protein>
<evidence type="ECO:0000313" key="8">
    <source>
        <dbReference type="Proteomes" id="UP000220611"/>
    </source>
</evidence>
<dbReference type="InterPro" id="IPR055446">
    <property type="entry name" value="RecD2_N_OB"/>
</dbReference>
<reference evidence="6 8" key="3">
    <citation type="submission" date="2017-07" db="EMBL/GenBank/DDBJ databases">
        <title>Prevalence of linear plasmids in Cutibacterium (Propionibacterium) acnes isolates obtained from prostatic tissue.</title>
        <authorList>
            <person name="Davidsson S."/>
            <person name="Carlsson J."/>
            <person name="Molling P."/>
            <person name="Andren O."/>
            <person name="Andersson S.-O."/>
            <person name="Brzuszkiewicz E."/>
            <person name="Poehlein A."/>
            <person name="Al-Zeer M."/>
            <person name="Brinkmann V."/>
            <person name="Scavenius C."/>
            <person name="Nazipi S."/>
            <person name="Soderquist B."/>
            <person name="Bruggemann H."/>
        </authorList>
    </citation>
    <scope>NUCLEOTIDE SEQUENCE [LARGE SCALE GENOMIC DNA]</scope>
    <source>
        <strain evidence="6 8">DSM 753</strain>
    </source>
</reference>
<evidence type="ECO:0000313" key="7">
    <source>
        <dbReference type="Proteomes" id="UP000003490"/>
    </source>
</evidence>
<dbReference type="Pfam" id="PF13538">
    <property type="entry name" value="UvrD_C_2"/>
    <property type="match status" value="1"/>
</dbReference>
<dbReference type="Proteomes" id="UP000220611">
    <property type="component" value="Unassembled WGS sequence"/>
</dbReference>
<organism evidence="5 7">
    <name type="scientific">[Clostridium] leptum DSM 753</name>
    <dbReference type="NCBI Taxonomy" id="428125"/>
    <lineage>
        <taxon>Bacteria</taxon>
        <taxon>Bacillati</taxon>
        <taxon>Bacillota</taxon>
        <taxon>Clostridia</taxon>
        <taxon>Eubacteriales</taxon>
        <taxon>Oscillospiraceae</taxon>
        <taxon>Oscillospiraceae incertae sedis</taxon>
    </lineage>
</organism>
<comment type="caution">
    <text evidence="5">The sequence shown here is derived from an EMBL/GenBank/DDBJ whole genome shotgun (WGS) entry which is preliminary data.</text>
</comment>
<dbReference type="GO" id="GO:0017116">
    <property type="term" value="F:single-stranded DNA helicase activity"/>
    <property type="evidence" value="ECO:0007669"/>
    <property type="project" value="TreeGrafter"/>
</dbReference>
<keyword evidence="3" id="KW-0413">Isomerase</keyword>
<dbReference type="Pfam" id="PF14520">
    <property type="entry name" value="HHH_5"/>
    <property type="match status" value="1"/>
</dbReference>
<dbReference type="InterPro" id="IPR027417">
    <property type="entry name" value="P-loop_NTPase"/>
</dbReference>
<dbReference type="OrthoDB" id="9803432at2"/>
<dbReference type="GO" id="GO:0016787">
    <property type="term" value="F:hydrolase activity"/>
    <property type="evidence" value="ECO:0007669"/>
    <property type="project" value="UniProtKB-KW"/>
</dbReference>
<evidence type="ECO:0000256" key="2">
    <source>
        <dbReference type="ARBA" id="ARBA00022840"/>
    </source>
</evidence>
<dbReference type="SUPFAM" id="SSF47781">
    <property type="entry name" value="RuvA domain 2-like"/>
    <property type="match status" value="1"/>
</dbReference>
<dbReference type="InterPro" id="IPR041451">
    <property type="entry name" value="RecD2_SH13"/>
</dbReference>
<dbReference type="EC" id="5.6.2.3" evidence="3"/>
<comment type="catalytic activity">
    <reaction evidence="3">
        <text>ATP + H2O = ADP + phosphate + H(+)</text>
        <dbReference type="Rhea" id="RHEA:13065"/>
        <dbReference type="ChEBI" id="CHEBI:15377"/>
        <dbReference type="ChEBI" id="CHEBI:15378"/>
        <dbReference type="ChEBI" id="CHEBI:30616"/>
        <dbReference type="ChEBI" id="CHEBI:43474"/>
        <dbReference type="ChEBI" id="CHEBI:456216"/>
        <dbReference type="EC" id="5.6.2.3"/>
    </reaction>
</comment>
<comment type="similarity">
    <text evidence="3">Belongs to the RecD family. RecD2 subfamily.</text>
</comment>
<dbReference type="GO" id="GO:0009338">
    <property type="term" value="C:exodeoxyribonuclease V complex"/>
    <property type="evidence" value="ECO:0007669"/>
    <property type="project" value="TreeGrafter"/>
</dbReference>
<gene>
    <name evidence="3" type="primary">recD2</name>
    <name evidence="6" type="ORF">CH238_07705</name>
    <name evidence="5" type="ORF">CLOLEP_01537</name>
</gene>
<evidence type="ECO:0000259" key="4">
    <source>
        <dbReference type="SMART" id="SM00382"/>
    </source>
</evidence>
<dbReference type="CDD" id="cd17933">
    <property type="entry name" value="DEXSc_RecD-like"/>
    <property type="match status" value="1"/>
</dbReference>
<dbReference type="Gene3D" id="1.10.150.20">
    <property type="entry name" value="5' to 3' exonuclease, C-terminal subdomain"/>
    <property type="match status" value="1"/>
</dbReference>
<dbReference type="Proteomes" id="UP000003490">
    <property type="component" value="Unassembled WGS sequence"/>
</dbReference>
<evidence type="ECO:0000313" key="5">
    <source>
        <dbReference type="EMBL" id="EDO61142.1"/>
    </source>
</evidence>
<dbReference type="PANTHER" id="PTHR43788">
    <property type="entry name" value="DNA2/NAM7 HELICASE FAMILY MEMBER"/>
    <property type="match status" value="1"/>
</dbReference>
<dbReference type="InterPro" id="IPR003593">
    <property type="entry name" value="AAA+_ATPase"/>
</dbReference>
<keyword evidence="2 3" id="KW-0067">ATP-binding</keyword>
<dbReference type="InterPro" id="IPR029493">
    <property type="entry name" value="RecD2-like_HHH"/>
</dbReference>
<dbReference type="Gene3D" id="2.30.30.940">
    <property type="match status" value="1"/>
</dbReference>
<dbReference type="InterPro" id="IPR010994">
    <property type="entry name" value="RuvA_2-like"/>
</dbReference>
<dbReference type="HOGENOM" id="CLU_007524_0_2_9"/>
<dbReference type="Gene3D" id="3.40.50.300">
    <property type="entry name" value="P-loop containing nucleotide triphosphate hydrolases"/>
    <property type="match status" value="2"/>
</dbReference>
<keyword evidence="3" id="KW-0378">Hydrolase</keyword>
<evidence type="ECO:0000256" key="3">
    <source>
        <dbReference type="HAMAP-Rule" id="MF_01488"/>
    </source>
</evidence>
<keyword evidence="8" id="KW-1185">Reference proteome</keyword>
<dbReference type="SUPFAM" id="SSF52540">
    <property type="entry name" value="P-loop containing nucleoside triphosphate hydrolases"/>
    <property type="match status" value="1"/>
</dbReference>
<dbReference type="GO" id="GO:0006310">
    <property type="term" value="P:DNA recombination"/>
    <property type="evidence" value="ECO:0007669"/>
    <property type="project" value="InterPro"/>
</dbReference>
<dbReference type="InterPro" id="IPR006345">
    <property type="entry name" value="RecD2"/>
</dbReference>
<dbReference type="EMBL" id="ABCB02000018">
    <property type="protein sequence ID" value="EDO61142.1"/>
    <property type="molecule type" value="Genomic_DNA"/>
</dbReference>
<keyword evidence="3" id="KW-0238">DNA-binding</keyword>